<organism evidence="1 2">
    <name type="scientific">Acanthoscelides obtectus</name>
    <name type="common">Bean weevil</name>
    <name type="synonym">Bruchus obtectus</name>
    <dbReference type="NCBI Taxonomy" id="200917"/>
    <lineage>
        <taxon>Eukaryota</taxon>
        <taxon>Metazoa</taxon>
        <taxon>Ecdysozoa</taxon>
        <taxon>Arthropoda</taxon>
        <taxon>Hexapoda</taxon>
        <taxon>Insecta</taxon>
        <taxon>Pterygota</taxon>
        <taxon>Neoptera</taxon>
        <taxon>Endopterygota</taxon>
        <taxon>Coleoptera</taxon>
        <taxon>Polyphaga</taxon>
        <taxon>Cucujiformia</taxon>
        <taxon>Chrysomeloidea</taxon>
        <taxon>Chrysomelidae</taxon>
        <taxon>Bruchinae</taxon>
        <taxon>Bruchini</taxon>
        <taxon>Acanthoscelides</taxon>
    </lineage>
</organism>
<name>A0A9P0K5K3_ACAOB</name>
<dbReference type="AlphaFoldDB" id="A0A9P0K5K3"/>
<evidence type="ECO:0000313" key="1">
    <source>
        <dbReference type="EMBL" id="CAH1968022.1"/>
    </source>
</evidence>
<sequence>MTQKLSGRFDRVSAFPPYFTVDELWMYRKKKPDASSLRDNLKLEKGSFKFLKTEYMRQFKNFYELLKAKNGNKPIIFTTHPVKPLVNLNLEGHQEYHSQYKESYGKQWINGLENIPMEYETSQNAPQDQSLPLRPLKLGRRLLKKRPTLLKLEGEHYYITEYTDRYIKYAVLERTQLLRYISITTNL</sequence>
<gene>
    <name evidence="1" type="ORF">ACAOBT_LOCUS7655</name>
</gene>
<comment type="caution">
    <text evidence="1">The sequence shown here is derived from an EMBL/GenBank/DDBJ whole genome shotgun (WGS) entry which is preliminary data.</text>
</comment>
<accession>A0A9P0K5K3</accession>
<dbReference type="OrthoDB" id="407410at2759"/>
<dbReference type="EMBL" id="CAKOFQ010006750">
    <property type="protein sequence ID" value="CAH1968022.1"/>
    <property type="molecule type" value="Genomic_DNA"/>
</dbReference>
<reference evidence="1" key="1">
    <citation type="submission" date="2022-03" db="EMBL/GenBank/DDBJ databases">
        <authorList>
            <person name="Sayadi A."/>
        </authorList>
    </citation>
    <scope>NUCLEOTIDE SEQUENCE</scope>
</reference>
<dbReference type="Proteomes" id="UP001152888">
    <property type="component" value="Unassembled WGS sequence"/>
</dbReference>
<evidence type="ECO:0000313" key="2">
    <source>
        <dbReference type="Proteomes" id="UP001152888"/>
    </source>
</evidence>
<protein>
    <submittedName>
        <fullName evidence="1">Uncharacterized protein</fullName>
    </submittedName>
</protein>
<keyword evidence="2" id="KW-1185">Reference proteome</keyword>
<proteinExistence type="predicted"/>